<evidence type="ECO:0000259" key="6">
    <source>
        <dbReference type="Pfam" id="PF03632"/>
    </source>
</evidence>
<evidence type="ECO:0000259" key="8">
    <source>
        <dbReference type="Pfam" id="PF03636"/>
    </source>
</evidence>
<evidence type="ECO:0000259" key="7">
    <source>
        <dbReference type="Pfam" id="PF03633"/>
    </source>
</evidence>
<feature type="domain" description="Glycoside hydrolase family 65 C-terminal" evidence="7">
    <location>
        <begin position="724"/>
        <end position="785"/>
    </location>
</feature>
<dbReference type="GO" id="GO:0004553">
    <property type="term" value="F:hydrolase activity, hydrolyzing O-glycosyl compounds"/>
    <property type="evidence" value="ECO:0007669"/>
    <property type="project" value="TreeGrafter"/>
</dbReference>
<dbReference type="Pfam" id="PF03636">
    <property type="entry name" value="Glyco_hydro_65N"/>
    <property type="match status" value="1"/>
</dbReference>
<dbReference type="Gene3D" id="2.70.98.40">
    <property type="entry name" value="Glycoside hydrolase, family 65, N-terminal domain"/>
    <property type="match status" value="1"/>
</dbReference>
<dbReference type="InterPro" id="IPR011013">
    <property type="entry name" value="Gal_mutarotase_sf_dom"/>
</dbReference>
<evidence type="ECO:0000313" key="10">
    <source>
        <dbReference type="Proteomes" id="UP000054837"/>
    </source>
</evidence>
<proteinExistence type="inferred from homology"/>
<sequence>MATMSHHRPPAPIDPLDRTRFPADPWQLRETAYEDGDLGVTETLFATSNGYLGLRGNVEEGRDTHAHGTFVNGFHETWPIRHAEEAFGLARVGQTIVNVPDPKTIKLYVDDEPLLLSTADLDHYERTLDFRAGLLRRCVIWRTSAGKRVKITSTRMTGVVERHLAVMTFEVEMLDGHAALDISSQILNRQDGSDEYHVTSAAMGEGVDPRQAEAFEHRVLDPVLAEVRDRRLLLGYRCHNSGMTIATLAQHLVETDNTWTEKLSVSDDLAKHVVRVEAREGRPVRIEKLVSMHTSRGVPPQELADRCSRTLDRAVDRGVAVLQQEQAQVWSRFWEESDVELPDQPALQQAVRWNLFQLGQASIRAGSHGIPAKGLTGSGYGGHYFWDTECYVLPFLVYTHPQAARNALRFRHGMLEAARRRAAEMAQYGALFPWRTINGEEASAYFAAGTAQYHINADVAYALMKYARATGDDQFLLDQGVDMLVETARLWADLGFWQTNGNRQFHIHAVTGPDEYTTIVNDNLFTNVMAQLNLRAAVEAVRRLRIADPAQFARAVARLDLGEHEVDSWQRAADGMHIPFDEATGVHPQDSHFLEREVWDLDATPADKRPLLLNYHPLVIYRYQVLKQADVVLALYLAGDAFTAEEKLTDFAYYDPITTGDSTLSAVVQSIVAAEVGYHDLALRYFYAALFVDLDDRHGNASDGVHVASTGGVWSALVAGFGGMRDHSGVLSLDPRLPTSWPGLTWRMRWHGSRLRVTVEQEQVRLAVEVGGPVTLEVRGQRVEVGDQEVTVALDGHGSRRDGAPTSEAASGGSIPTDRRRGTPGRPSGVVPHSWPEEQWESTGAVPRGLAGSETEPPRRTAQ</sequence>
<gene>
    <name evidence="9" type="ORF">AVL62_02280</name>
</gene>
<dbReference type="PANTHER" id="PTHR11051:SF13">
    <property type="entry name" value="GLYCOSYL TRANSFERASE"/>
    <property type="match status" value="1"/>
</dbReference>
<dbReference type="Proteomes" id="UP000054837">
    <property type="component" value="Unassembled WGS sequence"/>
</dbReference>
<feature type="region of interest" description="Disordered" evidence="5">
    <location>
        <begin position="1"/>
        <end position="20"/>
    </location>
</feature>
<keyword evidence="2" id="KW-0378">Hydrolase</keyword>
<protein>
    <submittedName>
        <fullName evidence="9">Kojibiose phosphorylase</fullName>
    </submittedName>
</protein>
<dbReference type="RefSeq" id="WP_058891639.1">
    <property type="nucleotide sequence ID" value="NZ_LQBL01000028.1"/>
</dbReference>
<dbReference type="GO" id="GO:0016757">
    <property type="term" value="F:glycosyltransferase activity"/>
    <property type="evidence" value="ECO:0007669"/>
    <property type="project" value="UniProtKB-ARBA"/>
</dbReference>
<dbReference type="SUPFAM" id="SSF74650">
    <property type="entry name" value="Galactose mutarotase-like"/>
    <property type="match status" value="1"/>
</dbReference>
<feature type="domain" description="Glycoside hydrolase family 65 central catalytic" evidence="6">
    <location>
        <begin position="352"/>
        <end position="714"/>
    </location>
</feature>
<name>A0A0W8I6C0_9MICO</name>
<evidence type="ECO:0000313" key="9">
    <source>
        <dbReference type="EMBL" id="KUG53630.1"/>
    </source>
</evidence>
<dbReference type="InterPro" id="IPR005195">
    <property type="entry name" value="Glyco_hydro_65_M"/>
</dbReference>
<dbReference type="PIRSF" id="PIRSF036289">
    <property type="entry name" value="Glycosyl_hydrolase_malt_phosph"/>
    <property type="match status" value="1"/>
</dbReference>
<dbReference type="InterPro" id="IPR008928">
    <property type="entry name" value="6-hairpin_glycosidase_sf"/>
</dbReference>
<dbReference type="AlphaFoldDB" id="A0A0W8I6C0"/>
<reference evidence="9 10" key="1">
    <citation type="submission" date="2015-12" db="EMBL/GenBank/DDBJ databases">
        <title>Serinicoccus chungangenesis strain CD08_5 genome sequencing and assembly.</title>
        <authorList>
            <person name="Chander A.M."/>
            <person name="Kaur G."/>
            <person name="Nair G.R."/>
            <person name="Dhawan D.K."/>
            <person name="Kochhar R.K."/>
            <person name="Mayilraj S."/>
            <person name="Bhadada S.K."/>
        </authorList>
    </citation>
    <scope>NUCLEOTIDE SEQUENCE [LARGE SCALE GENOMIC DNA]</scope>
    <source>
        <strain evidence="9 10">CD08_5</strain>
    </source>
</reference>
<organism evidence="9 10">
    <name type="scientific">Serinicoccus chungangensis</name>
    <dbReference type="NCBI Taxonomy" id="767452"/>
    <lineage>
        <taxon>Bacteria</taxon>
        <taxon>Bacillati</taxon>
        <taxon>Actinomycetota</taxon>
        <taxon>Actinomycetes</taxon>
        <taxon>Micrococcales</taxon>
        <taxon>Ornithinimicrobiaceae</taxon>
        <taxon>Serinicoccus</taxon>
    </lineage>
</organism>
<dbReference type="OrthoDB" id="9816160at2"/>
<dbReference type="InterPro" id="IPR005194">
    <property type="entry name" value="Glyco_hydro_65_C"/>
</dbReference>
<evidence type="ECO:0000256" key="2">
    <source>
        <dbReference type="ARBA" id="ARBA00023295"/>
    </source>
</evidence>
<dbReference type="STRING" id="767452.AVL62_02280"/>
<accession>A0A0W8I6C0</accession>
<dbReference type="EMBL" id="LQBL01000028">
    <property type="protein sequence ID" value="KUG53630.1"/>
    <property type="molecule type" value="Genomic_DNA"/>
</dbReference>
<dbReference type="Pfam" id="PF03632">
    <property type="entry name" value="Glyco_hydro_65m"/>
    <property type="match status" value="1"/>
</dbReference>
<feature type="binding site" evidence="4">
    <location>
        <begin position="386"/>
        <end position="387"/>
    </location>
    <ligand>
        <name>substrate</name>
    </ligand>
</feature>
<dbReference type="InterPro" id="IPR005196">
    <property type="entry name" value="Glyco_hydro_65_N"/>
</dbReference>
<dbReference type="Gene3D" id="2.60.420.10">
    <property type="entry name" value="Maltose phosphorylase, domain 3"/>
    <property type="match status" value="1"/>
</dbReference>
<dbReference type="InterPro" id="IPR017045">
    <property type="entry name" value="Malt_Pase/Glycosyl_Hdrlase"/>
</dbReference>
<dbReference type="Pfam" id="PF03633">
    <property type="entry name" value="Glyco_hydro_65C"/>
    <property type="match status" value="1"/>
</dbReference>
<feature type="region of interest" description="Disordered" evidence="5">
    <location>
        <begin position="794"/>
        <end position="863"/>
    </location>
</feature>
<dbReference type="Gene3D" id="1.50.10.10">
    <property type="match status" value="1"/>
</dbReference>
<dbReference type="InterPro" id="IPR012341">
    <property type="entry name" value="6hp_glycosidase-like_sf"/>
</dbReference>
<dbReference type="PANTHER" id="PTHR11051">
    <property type="entry name" value="GLYCOSYL HYDROLASE-RELATED"/>
    <property type="match status" value="1"/>
</dbReference>
<feature type="active site" description="Proton donor" evidence="3">
    <location>
        <position position="515"/>
    </location>
</feature>
<keyword evidence="10" id="KW-1185">Reference proteome</keyword>
<dbReference type="InterPro" id="IPR037018">
    <property type="entry name" value="GH65_N"/>
</dbReference>
<comment type="caution">
    <text evidence="9">The sequence shown here is derived from an EMBL/GenBank/DDBJ whole genome shotgun (WGS) entry which is preliminary data.</text>
</comment>
<evidence type="ECO:0000256" key="3">
    <source>
        <dbReference type="PIRSR" id="PIRSR036289-50"/>
    </source>
</evidence>
<dbReference type="SUPFAM" id="SSF48208">
    <property type="entry name" value="Six-hairpin glycosidases"/>
    <property type="match status" value="1"/>
</dbReference>
<dbReference type="GO" id="GO:0030246">
    <property type="term" value="F:carbohydrate binding"/>
    <property type="evidence" value="ECO:0007669"/>
    <property type="project" value="InterPro"/>
</dbReference>
<feature type="domain" description="Glycoside hydrolase family 65 N-terminal" evidence="8">
    <location>
        <begin position="30"/>
        <end position="296"/>
    </location>
</feature>
<evidence type="ECO:0000256" key="4">
    <source>
        <dbReference type="PIRSR" id="PIRSR036289-51"/>
    </source>
</evidence>
<dbReference type="GO" id="GO:0005975">
    <property type="term" value="P:carbohydrate metabolic process"/>
    <property type="evidence" value="ECO:0007669"/>
    <property type="project" value="InterPro"/>
</dbReference>
<feature type="binding site" evidence="4">
    <location>
        <begin position="627"/>
        <end position="628"/>
    </location>
    <ligand>
        <name>substrate</name>
    </ligand>
</feature>
<evidence type="ECO:0000256" key="5">
    <source>
        <dbReference type="SAM" id="MobiDB-lite"/>
    </source>
</evidence>
<evidence type="ECO:0000256" key="1">
    <source>
        <dbReference type="ARBA" id="ARBA00006768"/>
    </source>
</evidence>
<keyword evidence="2" id="KW-0326">Glycosidase</keyword>
<comment type="similarity">
    <text evidence="1">Belongs to the glycosyl hydrolase 65 family.</text>
</comment>